<comment type="caution">
    <text evidence="1">The sequence shown here is derived from an EMBL/GenBank/DDBJ whole genome shotgun (WGS) entry which is preliminary data.</text>
</comment>
<sequence length="81" mass="9544">MSKLTWNIVHECDDEEGNPVQWATEINHPKYGKYCWINDMGDYFGVEVDYGGFTELFKCKSLISAKRWVTTHLMIIRRTLL</sequence>
<gene>
    <name evidence="1" type="ORF">GCK47_17565</name>
</gene>
<proteinExistence type="predicted"/>
<dbReference type="Proteomes" id="UP000479531">
    <property type="component" value="Unassembled WGS sequence"/>
</dbReference>
<evidence type="ECO:0000313" key="1">
    <source>
        <dbReference type="EMBL" id="MVQ47434.1"/>
    </source>
</evidence>
<dbReference type="EMBL" id="WGGT01000036">
    <property type="protein sequence ID" value="MVQ47434.1"/>
    <property type="molecule type" value="Genomic_DNA"/>
</dbReference>
<protein>
    <submittedName>
        <fullName evidence="1">Uncharacterized protein</fullName>
    </submittedName>
</protein>
<evidence type="ECO:0000313" key="2">
    <source>
        <dbReference type="Proteomes" id="UP000479531"/>
    </source>
</evidence>
<name>A0A6L6XJV3_9FIRM</name>
<dbReference type="RefSeq" id="WP_157351136.1">
    <property type="nucleotide sequence ID" value="NZ_WGGT01000036.1"/>
</dbReference>
<dbReference type="AlphaFoldDB" id="A0A6L6XJV3"/>
<organism evidence="1 2">
    <name type="scientific">Roseburia intestinalis</name>
    <dbReference type="NCBI Taxonomy" id="166486"/>
    <lineage>
        <taxon>Bacteria</taxon>
        <taxon>Bacillati</taxon>
        <taxon>Bacillota</taxon>
        <taxon>Clostridia</taxon>
        <taxon>Lachnospirales</taxon>
        <taxon>Lachnospiraceae</taxon>
        <taxon>Roseburia</taxon>
    </lineage>
</organism>
<reference evidence="1 2" key="1">
    <citation type="submission" date="2019-10" db="EMBL/GenBank/DDBJ databases">
        <title>Roseburia spp. ameliorate alcoholic fatty liver via restoration of gut barrier function.</title>
        <authorList>
            <person name="Seo B."/>
            <person name="Ko G."/>
        </authorList>
    </citation>
    <scope>NUCLEOTIDE SEQUENCE [LARGE SCALE GENOMIC DNA]</scope>
    <source>
        <strain evidence="1 2">SNUG30017</strain>
    </source>
</reference>
<accession>A0A6L6XJV3</accession>